<gene>
    <name evidence="2" type="ORF">FSB_LOCUS38491</name>
</gene>
<keyword evidence="1" id="KW-0812">Transmembrane</keyword>
<dbReference type="EMBL" id="OIVN01003347">
    <property type="protein sequence ID" value="SPD10609.1"/>
    <property type="molecule type" value="Genomic_DNA"/>
</dbReference>
<evidence type="ECO:0000256" key="1">
    <source>
        <dbReference type="SAM" id="Phobius"/>
    </source>
</evidence>
<name>A0A2N9HGB0_FAGSY</name>
<sequence length="75" mass="8595">MFGEHWFWGFIPVQVAIDYPIFGVVFHYSKLFFLKSPCHNPNRLEYSIRPLSGSLGWEQGSKPFAVPNIGCCGWS</sequence>
<proteinExistence type="predicted"/>
<keyword evidence="1" id="KW-0472">Membrane</keyword>
<feature type="transmembrane region" description="Helical" evidence="1">
    <location>
        <begin position="6"/>
        <end position="26"/>
    </location>
</feature>
<evidence type="ECO:0000313" key="2">
    <source>
        <dbReference type="EMBL" id="SPD10609.1"/>
    </source>
</evidence>
<reference evidence="2" key="1">
    <citation type="submission" date="2018-02" db="EMBL/GenBank/DDBJ databases">
        <authorList>
            <person name="Cohen D.B."/>
            <person name="Kent A.D."/>
        </authorList>
    </citation>
    <scope>NUCLEOTIDE SEQUENCE</scope>
</reference>
<protein>
    <submittedName>
        <fullName evidence="2">Uncharacterized protein</fullName>
    </submittedName>
</protein>
<accession>A0A2N9HGB0</accession>
<keyword evidence="1" id="KW-1133">Transmembrane helix</keyword>
<organism evidence="2">
    <name type="scientific">Fagus sylvatica</name>
    <name type="common">Beechnut</name>
    <dbReference type="NCBI Taxonomy" id="28930"/>
    <lineage>
        <taxon>Eukaryota</taxon>
        <taxon>Viridiplantae</taxon>
        <taxon>Streptophyta</taxon>
        <taxon>Embryophyta</taxon>
        <taxon>Tracheophyta</taxon>
        <taxon>Spermatophyta</taxon>
        <taxon>Magnoliopsida</taxon>
        <taxon>eudicotyledons</taxon>
        <taxon>Gunneridae</taxon>
        <taxon>Pentapetalae</taxon>
        <taxon>rosids</taxon>
        <taxon>fabids</taxon>
        <taxon>Fagales</taxon>
        <taxon>Fagaceae</taxon>
        <taxon>Fagus</taxon>
    </lineage>
</organism>
<dbReference type="AlphaFoldDB" id="A0A2N9HGB0"/>